<feature type="compositionally biased region" description="Basic and acidic residues" evidence="1">
    <location>
        <begin position="116"/>
        <end position="141"/>
    </location>
</feature>
<protein>
    <submittedName>
        <fullName evidence="2">Uncharacterized protein</fullName>
    </submittedName>
</protein>
<dbReference type="EMBL" id="JASCZI010181761">
    <property type="protein sequence ID" value="MED6185724.1"/>
    <property type="molecule type" value="Genomic_DNA"/>
</dbReference>
<organism evidence="2 3">
    <name type="scientific">Stylosanthes scabra</name>
    <dbReference type="NCBI Taxonomy" id="79078"/>
    <lineage>
        <taxon>Eukaryota</taxon>
        <taxon>Viridiplantae</taxon>
        <taxon>Streptophyta</taxon>
        <taxon>Embryophyta</taxon>
        <taxon>Tracheophyta</taxon>
        <taxon>Spermatophyta</taxon>
        <taxon>Magnoliopsida</taxon>
        <taxon>eudicotyledons</taxon>
        <taxon>Gunneridae</taxon>
        <taxon>Pentapetalae</taxon>
        <taxon>rosids</taxon>
        <taxon>fabids</taxon>
        <taxon>Fabales</taxon>
        <taxon>Fabaceae</taxon>
        <taxon>Papilionoideae</taxon>
        <taxon>50 kb inversion clade</taxon>
        <taxon>dalbergioids sensu lato</taxon>
        <taxon>Dalbergieae</taxon>
        <taxon>Pterocarpus clade</taxon>
        <taxon>Stylosanthes</taxon>
    </lineage>
</organism>
<feature type="compositionally biased region" description="Acidic residues" evidence="1">
    <location>
        <begin position="142"/>
        <end position="152"/>
    </location>
</feature>
<keyword evidence="3" id="KW-1185">Reference proteome</keyword>
<feature type="compositionally biased region" description="Acidic residues" evidence="1">
    <location>
        <begin position="313"/>
        <end position="322"/>
    </location>
</feature>
<dbReference type="Proteomes" id="UP001341840">
    <property type="component" value="Unassembled WGS sequence"/>
</dbReference>
<name>A0ABU6WK78_9FABA</name>
<accession>A0ABU6WK78</accession>
<evidence type="ECO:0000313" key="2">
    <source>
        <dbReference type="EMBL" id="MED6185724.1"/>
    </source>
</evidence>
<evidence type="ECO:0000256" key="1">
    <source>
        <dbReference type="SAM" id="MobiDB-lite"/>
    </source>
</evidence>
<gene>
    <name evidence="2" type="ORF">PIB30_059750</name>
</gene>
<sequence>MHEGWDDEGFPEIGYIDVGGDPLGGAGNAAEEEAGLDVVNAEAGQNVGGPTVEEGAAPGEEVPNNEVEEVVVAEGEVQSEQVEVALGEGEETNGQSDAAIGEVEIPNDGVAGLGEQESRAEEESDGLGEHKDLNDDQNHEVVDEDGDSEDSEYVPSGGDTDSADDVHFTDSEEELDFDDSFFGCPSKEAMMRNEAVRRVGGYEGDDGEVNGEAGEDGNKVVFLVHKLEANMANYSHKSEERLKAMHDELSWRPELRYADIEELKQQPREELRLIQEARRQMGVTGEHMRAGSSSAATAQDPPLPPPPPPPSKDDDEEDYVDP</sequence>
<comment type="caution">
    <text evidence="2">The sequence shown here is derived from an EMBL/GenBank/DDBJ whole genome shotgun (WGS) entry which is preliminary data.</text>
</comment>
<feature type="compositionally biased region" description="Acidic residues" evidence="1">
    <location>
        <begin position="1"/>
        <end position="10"/>
    </location>
</feature>
<feature type="region of interest" description="Disordered" evidence="1">
    <location>
        <begin position="1"/>
        <end position="64"/>
    </location>
</feature>
<evidence type="ECO:0000313" key="3">
    <source>
        <dbReference type="Proteomes" id="UP001341840"/>
    </source>
</evidence>
<feature type="region of interest" description="Disordered" evidence="1">
    <location>
        <begin position="115"/>
        <end position="178"/>
    </location>
</feature>
<feature type="region of interest" description="Disordered" evidence="1">
    <location>
        <begin position="84"/>
        <end position="103"/>
    </location>
</feature>
<feature type="region of interest" description="Disordered" evidence="1">
    <location>
        <begin position="279"/>
        <end position="322"/>
    </location>
</feature>
<feature type="compositionally biased region" description="Pro residues" evidence="1">
    <location>
        <begin position="301"/>
        <end position="310"/>
    </location>
</feature>
<proteinExistence type="predicted"/>
<reference evidence="2 3" key="1">
    <citation type="journal article" date="2023" name="Plants (Basel)">
        <title>Bridging the Gap: Combining Genomics and Transcriptomics Approaches to Understand Stylosanthes scabra, an Orphan Legume from the Brazilian Caatinga.</title>
        <authorList>
            <person name="Ferreira-Neto J.R.C."/>
            <person name="da Silva M.D."/>
            <person name="Binneck E."/>
            <person name="de Melo N.F."/>
            <person name="da Silva R.H."/>
            <person name="de Melo A.L.T.M."/>
            <person name="Pandolfi V."/>
            <person name="Bustamante F.O."/>
            <person name="Brasileiro-Vidal A.C."/>
            <person name="Benko-Iseppon A.M."/>
        </authorList>
    </citation>
    <scope>NUCLEOTIDE SEQUENCE [LARGE SCALE GENOMIC DNA]</scope>
    <source>
        <tissue evidence="2">Leaves</tissue>
    </source>
</reference>